<keyword evidence="1" id="KW-0472">Membrane</keyword>
<reference evidence="2 3" key="1">
    <citation type="submission" date="2022-09" db="EMBL/GenBank/DDBJ databases">
        <title>Genome sequencing of Flavivirga sp. MEBiC05379.</title>
        <authorList>
            <person name="Oh H.-M."/>
            <person name="Kwon K.K."/>
            <person name="Park M.J."/>
            <person name="Yang S.-H."/>
        </authorList>
    </citation>
    <scope>NUCLEOTIDE SEQUENCE [LARGE SCALE GENOMIC DNA]</scope>
    <source>
        <strain evidence="2 3">MEBiC05379</strain>
    </source>
</reference>
<proteinExistence type="predicted"/>
<gene>
    <name evidence="2" type="ORF">N1F79_22150</name>
</gene>
<keyword evidence="1" id="KW-1133">Transmembrane helix</keyword>
<feature type="transmembrane region" description="Helical" evidence="1">
    <location>
        <begin position="115"/>
        <end position="136"/>
    </location>
</feature>
<dbReference type="EMBL" id="JAODOP010000004">
    <property type="protein sequence ID" value="MEF3835843.1"/>
    <property type="molecule type" value="Genomic_DNA"/>
</dbReference>
<comment type="caution">
    <text evidence="2">The sequence shown here is derived from an EMBL/GenBank/DDBJ whole genome shotgun (WGS) entry which is preliminary data.</text>
</comment>
<name>A0ABU7XZA0_9FLAO</name>
<protein>
    <recommendedName>
        <fullName evidence="4">DUF3899 domain-containing protein</fullName>
    </recommendedName>
</protein>
<dbReference type="Proteomes" id="UP001337305">
    <property type="component" value="Unassembled WGS sequence"/>
</dbReference>
<organism evidence="2 3">
    <name type="scientific">Flavivirga spongiicola</name>
    <dbReference type="NCBI Taxonomy" id="421621"/>
    <lineage>
        <taxon>Bacteria</taxon>
        <taxon>Pseudomonadati</taxon>
        <taxon>Bacteroidota</taxon>
        <taxon>Flavobacteriia</taxon>
        <taxon>Flavobacteriales</taxon>
        <taxon>Flavobacteriaceae</taxon>
        <taxon>Flavivirga</taxon>
    </lineage>
</organism>
<evidence type="ECO:0000256" key="1">
    <source>
        <dbReference type="SAM" id="Phobius"/>
    </source>
</evidence>
<feature type="transmembrane region" description="Helical" evidence="1">
    <location>
        <begin position="46"/>
        <end position="67"/>
    </location>
</feature>
<sequence>MENKLKHLEFIQSIITRMNTNSFQIKGMSITITAALLALTASDYNILYVSIVYFSLFVFWGLDAYYLSQEKGYRELYEEVRRLTEDNIDFNLKLKKEYTEGNNSWNHTLLNKTIWTLYSLQAIIALVLILVFKHYVK</sequence>
<evidence type="ECO:0000313" key="3">
    <source>
        <dbReference type="Proteomes" id="UP001337305"/>
    </source>
</evidence>
<evidence type="ECO:0000313" key="2">
    <source>
        <dbReference type="EMBL" id="MEF3835843.1"/>
    </source>
</evidence>
<dbReference type="RefSeq" id="WP_303308120.1">
    <property type="nucleotide sequence ID" value="NZ_JAODOP010000004.1"/>
</dbReference>
<evidence type="ECO:0008006" key="4">
    <source>
        <dbReference type="Google" id="ProtNLM"/>
    </source>
</evidence>
<keyword evidence="3" id="KW-1185">Reference proteome</keyword>
<accession>A0ABU7XZA0</accession>
<keyword evidence="1" id="KW-0812">Transmembrane</keyword>